<proteinExistence type="predicted"/>
<comment type="caution">
    <text evidence="3">The sequence shown here is derived from an EMBL/GenBank/DDBJ whole genome shotgun (WGS) entry which is preliminary data.</text>
</comment>
<reference evidence="3" key="1">
    <citation type="submission" date="2023-07" db="EMBL/GenBank/DDBJ databases">
        <title>A chromosome-level genome assembly of Lolium multiflorum.</title>
        <authorList>
            <person name="Chen Y."/>
            <person name="Copetti D."/>
            <person name="Kolliker R."/>
            <person name="Studer B."/>
        </authorList>
    </citation>
    <scope>NUCLEOTIDE SEQUENCE</scope>
    <source>
        <strain evidence="3">02402/16</strain>
        <tissue evidence="3">Leaf</tissue>
    </source>
</reference>
<name>A0AAD8SM92_LOLMU</name>
<dbReference type="PANTHER" id="PTHR47958">
    <property type="entry name" value="ATP-DEPENDENT RNA HELICASE DBP3"/>
    <property type="match status" value="1"/>
</dbReference>
<accession>A0AAD8SM92</accession>
<dbReference type="InterPro" id="IPR011545">
    <property type="entry name" value="DEAD/DEAH_box_helicase_dom"/>
</dbReference>
<dbReference type="AlphaFoldDB" id="A0AAD8SM92"/>
<dbReference type="Gene3D" id="3.40.50.300">
    <property type="entry name" value="P-loop containing nucleotide triphosphate hydrolases"/>
    <property type="match status" value="1"/>
</dbReference>
<evidence type="ECO:0000313" key="4">
    <source>
        <dbReference type="Proteomes" id="UP001231189"/>
    </source>
</evidence>
<dbReference type="Pfam" id="PF00270">
    <property type="entry name" value="DEAD"/>
    <property type="match status" value="1"/>
</dbReference>
<dbReference type="InterPro" id="IPR027417">
    <property type="entry name" value="P-loop_NTPase"/>
</dbReference>
<evidence type="ECO:0000313" key="3">
    <source>
        <dbReference type="EMBL" id="KAK1660470.1"/>
    </source>
</evidence>
<dbReference type="EMBL" id="JAUUTY010000003">
    <property type="protein sequence ID" value="KAK1660470.1"/>
    <property type="molecule type" value="Genomic_DNA"/>
</dbReference>
<keyword evidence="1" id="KW-0694">RNA-binding</keyword>
<protein>
    <recommendedName>
        <fullName evidence="2">DEAD/DEAH-box helicase domain-containing protein</fullName>
    </recommendedName>
</protein>
<keyword evidence="4" id="KW-1185">Reference proteome</keyword>
<feature type="domain" description="DEAD/DEAH-box helicase" evidence="2">
    <location>
        <begin position="12"/>
        <end position="127"/>
    </location>
</feature>
<evidence type="ECO:0000256" key="1">
    <source>
        <dbReference type="ARBA" id="ARBA00022884"/>
    </source>
</evidence>
<dbReference type="Proteomes" id="UP001231189">
    <property type="component" value="Unassembled WGS sequence"/>
</dbReference>
<evidence type="ECO:0000259" key="2">
    <source>
        <dbReference type="Pfam" id="PF00270"/>
    </source>
</evidence>
<dbReference type="GO" id="GO:0003723">
    <property type="term" value="F:RNA binding"/>
    <property type="evidence" value="ECO:0007669"/>
    <property type="project" value="UniProtKB-KW"/>
</dbReference>
<gene>
    <name evidence="3" type="ORF">QYE76_048629</name>
</gene>
<dbReference type="SUPFAM" id="SSF52540">
    <property type="entry name" value="P-loop containing nucleoside triphosphate hydrolases"/>
    <property type="match status" value="1"/>
</dbReference>
<dbReference type="GO" id="GO:0005524">
    <property type="term" value="F:ATP binding"/>
    <property type="evidence" value="ECO:0007669"/>
    <property type="project" value="InterPro"/>
</dbReference>
<organism evidence="3 4">
    <name type="scientific">Lolium multiflorum</name>
    <name type="common">Italian ryegrass</name>
    <name type="synonym">Lolium perenne subsp. multiflorum</name>
    <dbReference type="NCBI Taxonomy" id="4521"/>
    <lineage>
        <taxon>Eukaryota</taxon>
        <taxon>Viridiplantae</taxon>
        <taxon>Streptophyta</taxon>
        <taxon>Embryophyta</taxon>
        <taxon>Tracheophyta</taxon>
        <taxon>Spermatophyta</taxon>
        <taxon>Magnoliopsida</taxon>
        <taxon>Liliopsida</taxon>
        <taxon>Poales</taxon>
        <taxon>Poaceae</taxon>
        <taxon>BOP clade</taxon>
        <taxon>Pooideae</taxon>
        <taxon>Poodae</taxon>
        <taxon>Poeae</taxon>
        <taxon>Poeae Chloroplast Group 2 (Poeae type)</taxon>
        <taxon>Loliodinae</taxon>
        <taxon>Loliinae</taxon>
        <taxon>Lolium</taxon>
    </lineage>
</organism>
<sequence>MIPKQGFEKPKDIQYQDLPIVLSSIYVIGIAKTGSGKTEAFFLPIIVHVMDQPELQIRRSNRSHMCSNKRMGTSNIPRTLEAKKIAKPYNLQVIAVYGGISKFDQFEELKVGCGIAVATTRRLIGLLTM</sequence>